<evidence type="ECO:0000313" key="1">
    <source>
        <dbReference type="EMBL" id="QHT29861.1"/>
    </source>
</evidence>
<reference evidence="1" key="1">
    <citation type="journal article" date="2020" name="Nature">
        <title>Giant virus diversity and host interactions through global metagenomics.</title>
        <authorList>
            <person name="Schulz F."/>
            <person name="Roux S."/>
            <person name="Paez-Espino D."/>
            <person name="Jungbluth S."/>
            <person name="Walsh D.A."/>
            <person name="Denef V.J."/>
            <person name="McMahon K.D."/>
            <person name="Konstantinidis K.T."/>
            <person name="Eloe-Fadrosh E.A."/>
            <person name="Kyrpides N.C."/>
            <person name="Woyke T."/>
        </authorList>
    </citation>
    <scope>NUCLEOTIDE SEQUENCE</scope>
    <source>
        <strain evidence="1">GVMAG-M-3300009068-24</strain>
    </source>
</reference>
<evidence type="ECO:0008006" key="2">
    <source>
        <dbReference type="Google" id="ProtNLM"/>
    </source>
</evidence>
<dbReference type="EMBL" id="MN738884">
    <property type="protein sequence ID" value="QHT29861.1"/>
    <property type="molecule type" value="Genomic_DNA"/>
</dbReference>
<organism evidence="1">
    <name type="scientific">viral metagenome</name>
    <dbReference type="NCBI Taxonomy" id="1070528"/>
    <lineage>
        <taxon>unclassified sequences</taxon>
        <taxon>metagenomes</taxon>
        <taxon>organismal metagenomes</taxon>
    </lineage>
</organism>
<accession>A0A6C0EMJ7</accession>
<protein>
    <recommendedName>
        <fullName evidence="2">Methyltransferase</fullName>
    </recommendedName>
</protein>
<name>A0A6C0EMJ7_9ZZZZ</name>
<dbReference type="AlphaFoldDB" id="A0A6C0EMJ7"/>
<proteinExistence type="predicted"/>
<sequence>MEALASKYQGLCATHSDINEHLPTLYKYAKECNRILETGVRGCVSSWALAYGLLNPVTHEAGGHTTPYLFMNDIEECDIGDFLACTQNLNIQVEYQWINNLDLSLNEPVDMVFIDTWHIYGQLKRELAKFAPFTTKYILMHDTTIDEVDGESVRFNSDVEEQSQKSGIPVDEIRCGLGKAIDEFLQNNPEWKLKDKFTNNNGLTVLERVI</sequence>